<evidence type="ECO:0000313" key="5">
    <source>
        <dbReference type="Proteomes" id="UP001225596"/>
    </source>
</evidence>
<dbReference type="RefSeq" id="WP_338437907.1">
    <property type="nucleotide sequence ID" value="NZ_JAUYVH010000014.1"/>
</dbReference>
<name>A0ABU1BSF5_9BURK</name>
<dbReference type="Proteomes" id="UP001225596">
    <property type="component" value="Unassembled WGS sequence"/>
</dbReference>
<proteinExistence type="predicted"/>
<dbReference type="SUPFAM" id="SSF53474">
    <property type="entry name" value="alpha/beta-Hydrolases"/>
    <property type="match status" value="1"/>
</dbReference>
<accession>A0ABU1BSF5</accession>
<sequence length="269" mass="29471">MPTRESNLDIHVQGEQIAGTLLTPNVLIPGVLFVHGWGGSQEQYVARAKEIAALGCICLTFDLRGHAGTHVQQESVSREDNLHDVLAAYDMLASQPSVDPNAIAVVGSSYGGYLAAILTTMRRVEWLALRVPALYMDSGWELPKQQLHQDQDLDTYRKSLIPAAENRALRACAAYRGDVLIIESELDNTVPHEVIANYLEACIKPRSLTYRVIQDADHGLSEESMQRAYTGLLVKWMTEMILGSREGNDAPRSVSGPGSVLPESPPRPG</sequence>
<dbReference type="Pfam" id="PF00326">
    <property type="entry name" value="Peptidase_S9"/>
    <property type="match status" value="1"/>
</dbReference>
<organism evidence="4 5">
    <name type="scientific">Keguizhuia sedimenti</name>
    <dbReference type="NCBI Taxonomy" id="3064264"/>
    <lineage>
        <taxon>Bacteria</taxon>
        <taxon>Pseudomonadati</taxon>
        <taxon>Pseudomonadota</taxon>
        <taxon>Betaproteobacteria</taxon>
        <taxon>Burkholderiales</taxon>
        <taxon>Oxalobacteraceae</taxon>
        <taxon>Keguizhuia</taxon>
    </lineage>
</organism>
<protein>
    <submittedName>
        <fullName evidence="4">Alpha/beta fold hydrolase</fullName>
    </submittedName>
</protein>
<dbReference type="PANTHER" id="PTHR22946:SF5">
    <property type="entry name" value="PEPTIDASE S9 PROLYL OLIGOPEPTIDASE CATALYTIC DOMAIN-CONTAINING PROTEIN"/>
    <property type="match status" value="1"/>
</dbReference>
<evidence type="ECO:0000259" key="3">
    <source>
        <dbReference type="Pfam" id="PF00326"/>
    </source>
</evidence>
<dbReference type="InterPro" id="IPR050261">
    <property type="entry name" value="FrsA_esterase"/>
</dbReference>
<comment type="caution">
    <text evidence="4">The sequence shown here is derived from an EMBL/GenBank/DDBJ whole genome shotgun (WGS) entry which is preliminary data.</text>
</comment>
<reference evidence="4 5" key="1">
    <citation type="submission" date="2023-08" db="EMBL/GenBank/DDBJ databases">
        <title>Oxalobacteraceae gen .nov., isolated from river sludge outside the plant.</title>
        <authorList>
            <person name="Zhao S.Y."/>
        </authorList>
    </citation>
    <scope>NUCLEOTIDE SEQUENCE [LARGE SCALE GENOMIC DNA]</scope>
    <source>
        <strain evidence="4 5">R-40</strain>
    </source>
</reference>
<dbReference type="PANTHER" id="PTHR22946">
    <property type="entry name" value="DIENELACTONE HYDROLASE DOMAIN-CONTAINING PROTEIN-RELATED"/>
    <property type="match status" value="1"/>
</dbReference>
<evidence type="ECO:0000256" key="1">
    <source>
        <dbReference type="ARBA" id="ARBA00022801"/>
    </source>
</evidence>
<feature type="region of interest" description="Disordered" evidence="2">
    <location>
        <begin position="246"/>
        <end position="269"/>
    </location>
</feature>
<dbReference type="EMBL" id="JAUYVH010000014">
    <property type="protein sequence ID" value="MDQ9171925.1"/>
    <property type="molecule type" value="Genomic_DNA"/>
</dbReference>
<feature type="domain" description="Peptidase S9 prolyl oligopeptidase catalytic" evidence="3">
    <location>
        <begin position="51"/>
        <end position="241"/>
    </location>
</feature>
<evidence type="ECO:0000313" key="4">
    <source>
        <dbReference type="EMBL" id="MDQ9171925.1"/>
    </source>
</evidence>
<dbReference type="Gene3D" id="3.40.50.1820">
    <property type="entry name" value="alpha/beta hydrolase"/>
    <property type="match status" value="1"/>
</dbReference>
<dbReference type="InterPro" id="IPR029058">
    <property type="entry name" value="AB_hydrolase_fold"/>
</dbReference>
<keyword evidence="1 4" id="KW-0378">Hydrolase</keyword>
<dbReference type="GO" id="GO:0016787">
    <property type="term" value="F:hydrolase activity"/>
    <property type="evidence" value="ECO:0007669"/>
    <property type="project" value="UniProtKB-KW"/>
</dbReference>
<evidence type="ECO:0000256" key="2">
    <source>
        <dbReference type="SAM" id="MobiDB-lite"/>
    </source>
</evidence>
<dbReference type="InterPro" id="IPR001375">
    <property type="entry name" value="Peptidase_S9_cat"/>
</dbReference>
<gene>
    <name evidence="4" type="ORF">Q8A64_16040</name>
</gene>
<dbReference type="InterPro" id="IPR002471">
    <property type="entry name" value="Pept_S9_AS"/>
</dbReference>
<keyword evidence="5" id="KW-1185">Reference proteome</keyword>
<dbReference type="PROSITE" id="PS00708">
    <property type="entry name" value="PRO_ENDOPEP_SER"/>
    <property type="match status" value="1"/>
</dbReference>